<evidence type="ECO:0000313" key="2">
    <source>
        <dbReference type="Proteomes" id="UP000245216"/>
    </source>
</evidence>
<gene>
    <name evidence="1" type="ORF">DF183_16675</name>
</gene>
<comment type="caution">
    <text evidence="1">The sequence shown here is derived from an EMBL/GenBank/DDBJ whole genome shotgun (WGS) entry which is preliminary data.</text>
</comment>
<reference evidence="1 2" key="1">
    <citation type="submission" date="2018-05" db="EMBL/GenBank/DDBJ databases">
        <title>Genome Sequence of an Efficient Indole-Degrading Bacterium, Alcaligenes sp.YBY.</title>
        <authorList>
            <person name="Yang B."/>
        </authorList>
    </citation>
    <scope>NUCLEOTIDE SEQUENCE [LARGE SCALE GENOMIC DNA]</scope>
    <source>
        <strain evidence="1 2">YBY</strain>
    </source>
</reference>
<sequence length="84" mass="9277">MSFDQNAEALINPPGVRFEYTTEQGERRVCGISEAALEIIGGDSAVRAGSHRLEIYEHHWELIHGIADRVIDSGRRMIVASDVG</sequence>
<organism evidence="1 2">
    <name type="scientific">Alcaligenes faecalis</name>
    <dbReference type="NCBI Taxonomy" id="511"/>
    <lineage>
        <taxon>Bacteria</taxon>
        <taxon>Pseudomonadati</taxon>
        <taxon>Pseudomonadota</taxon>
        <taxon>Betaproteobacteria</taxon>
        <taxon>Burkholderiales</taxon>
        <taxon>Alcaligenaceae</taxon>
        <taxon>Alcaligenes</taxon>
    </lineage>
</organism>
<dbReference type="RefSeq" id="WP_109089668.1">
    <property type="nucleotide sequence ID" value="NZ_QEXO01000004.1"/>
</dbReference>
<name>A0A2U2BHI7_ALCFA</name>
<evidence type="ECO:0000313" key="1">
    <source>
        <dbReference type="EMBL" id="PWE13437.1"/>
    </source>
</evidence>
<proteinExistence type="predicted"/>
<reference evidence="1 2" key="2">
    <citation type="submission" date="2018-05" db="EMBL/GenBank/DDBJ databases">
        <authorList>
            <person name="Lanie J.A."/>
            <person name="Ng W.-L."/>
            <person name="Kazmierczak K.M."/>
            <person name="Andrzejewski T.M."/>
            <person name="Davidsen T.M."/>
            <person name="Wayne K.J."/>
            <person name="Tettelin H."/>
            <person name="Glass J.I."/>
            <person name="Rusch D."/>
            <person name="Podicherti R."/>
            <person name="Tsui H.-C.T."/>
            <person name="Winkler M.E."/>
        </authorList>
    </citation>
    <scope>NUCLEOTIDE SEQUENCE [LARGE SCALE GENOMIC DNA]</scope>
    <source>
        <strain evidence="1 2">YBY</strain>
    </source>
</reference>
<accession>A0A2U2BHI7</accession>
<dbReference type="Proteomes" id="UP000245216">
    <property type="component" value="Unassembled WGS sequence"/>
</dbReference>
<evidence type="ECO:0008006" key="3">
    <source>
        <dbReference type="Google" id="ProtNLM"/>
    </source>
</evidence>
<dbReference type="EMBL" id="QEXO01000004">
    <property type="protein sequence ID" value="PWE13437.1"/>
    <property type="molecule type" value="Genomic_DNA"/>
</dbReference>
<dbReference type="AlphaFoldDB" id="A0A2U2BHI7"/>
<protein>
    <recommendedName>
        <fullName evidence="3">DUF1488 family protein</fullName>
    </recommendedName>
</protein>